<evidence type="ECO:0000313" key="3">
    <source>
        <dbReference type="EMBL" id="PKY56082.1"/>
    </source>
</evidence>
<evidence type="ECO:0000256" key="1">
    <source>
        <dbReference type="SAM" id="MobiDB-lite"/>
    </source>
</evidence>
<evidence type="ECO:0000313" key="2">
    <source>
        <dbReference type="EMBL" id="PKY53509.1"/>
    </source>
</evidence>
<gene>
    <name evidence="2" type="ORF">RhiirA4_471774</name>
    <name evidence="3" type="ORF">RhiirA4_476103</name>
</gene>
<dbReference type="SUPFAM" id="SSF53098">
    <property type="entry name" value="Ribonuclease H-like"/>
    <property type="match status" value="1"/>
</dbReference>
<dbReference type="EMBL" id="LLXI01002057">
    <property type="protein sequence ID" value="PKY56082.1"/>
    <property type="molecule type" value="Genomic_DNA"/>
</dbReference>
<evidence type="ECO:0000313" key="4">
    <source>
        <dbReference type="Proteomes" id="UP000234323"/>
    </source>
</evidence>
<dbReference type="InterPro" id="IPR012337">
    <property type="entry name" value="RNaseH-like_sf"/>
</dbReference>
<sequence>MPKISKRKIQSREASKISVNIRQREKIIQNINQMFTQMNDDELQTIYQNIIQPNNKEIEINDNEKINDEKMEAGDKKVATNTRRQKLIKIIKNLPDDQLKSAVHLLDTMRYSKGLNKGNLLSPFLQNKALNFVNSSLYKVSQDSDSLIQNNQALQKEVSRLEHLNSKKSHKVKQLIGTISQYKRKHCQQISKIRAAARKPLLIDSHNLKASIQAIVMKNKHHYSTNFINMVTQVSQIGQISFKNTAQAVQLILGFLTGESSPLPISSNSIIRWNKEISEIHVNQIFNQNNLLEFFTFGIMLDESTRGQHKIFVLCVIFWNSKNNKPDFQVLEVKDLATCTGKSVAQAIYDVFNHFRINPQQCFVCVSDNTNYMSGKSGGAISLFNKLSNANLFRIPCGLHVAHIIMNNFEEVAFGKLLNVSGFSQKELPANLLHLVWDIHDGYDKTDKDKPMGIRSDYIRQLYEERFGYQLTKYQQPIRSRWLYELICAEQYLERRDIHIQFTEWFLSHLKARKKTPKAYIKKWELFQNWLHNPILNIQIKLLVRFGNDFYYPMAKFLTGYDSELQLSVQDSASVNLLPGRRAHQMSDFVARTTMRLQNIVEDPYSFFEAELLEGTDLLNDYQMNKLIQDLERGTQKALELHQKWLDCWLHLPLSICRLGGKYGREFARSFAHILDTECGEFNDFGLSVALGDPTFNNEFYQFIQKQKSLNQLPKLLEFIKNRIWHIVVHQQQVEGLFNKWNLKTHPNMTTDLQQSKLRLSSMPLTEIGCNSSDLIELRAKKRQKQTNSGSLTQENLTDDEREKRANTLFETLFNQK</sequence>
<feature type="compositionally biased region" description="Polar residues" evidence="1">
    <location>
        <begin position="786"/>
        <end position="796"/>
    </location>
</feature>
<dbReference type="OrthoDB" id="2309379at2759"/>
<dbReference type="VEuPathDB" id="FungiDB:RhiirFUN_015580"/>
<dbReference type="VEuPathDB" id="FungiDB:RhiirFUN_003113"/>
<protein>
    <submittedName>
        <fullName evidence="3">Uncharacterized protein</fullName>
    </submittedName>
</protein>
<dbReference type="AlphaFoldDB" id="A0A2I1HB27"/>
<dbReference type="EMBL" id="LLXI01001404">
    <property type="protein sequence ID" value="PKY53509.1"/>
    <property type="molecule type" value="Genomic_DNA"/>
</dbReference>
<proteinExistence type="predicted"/>
<comment type="caution">
    <text evidence="3">The sequence shown here is derived from an EMBL/GenBank/DDBJ whole genome shotgun (WGS) entry which is preliminary data.</text>
</comment>
<reference evidence="3 4" key="1">
    <citation type="submission" date="2015-10" db="EMBL/GenBank/DDBJ databases">
        <title>Genome analyses suggest a sexual origin of heterokaryosis in a supposedly ancient asexual fungus.</title>
        <authorList>
            <person name="Ropars J."/>
            <person name="Sedzielewska K."/>
            <person name="Noel J."/>
            <person name="Charron P."/>
            <person name="Farinelli L."/>
            <person name="Marton T."/>
            <person name="Kruger M."/>
            <person name="Pelin A."/>
            <person name="Brachmann A."/>
            <person name="Corradi N."/>
        </authorList>
    </citation>
    <scope>NUCLEOTIDE SEQUENCE [LARGE SCALE GENOMIC DNA]</scope>
    <source>
        <strain evidence="3 4">A4</strain>
    </source>
</reference>
<keyword evidence="4" id="KW-1185">Reference proteome</keyword>
<feature type="region of interest" description="Disordered" evidence="1">
    <location>
        <begin position="781"/>
        <end position="801"/>
    </location>
</feature>
<name>A0A2I1HB27_9GLOM</name>
<organism evidence="3 4">
    <name type="scientific">Rhizophagus irregularis</name>
    <dbReference type="NCBI Taxonomy" id="588596"/>
    <lineage>
        <taxon>Eukaryota</taxon>
        <taxon>Fungi</taxon>
        <taxon>Fungi incertae sedis</taxon>
        <taxon>Mucoromycota</taxon>
        <taxon>Glomeromycotina</taxon>
        <taxon>Glomeromycetes</taxon>
        <taxon>Glomerales</taxon>
        <taxon>Glomeraceae</taxon>
        <taxon>Rhizophagus</taxon>
    </lineage>
</organism>
<accession>A0A2I1HB27</accession>
<dbReference type="VEuPathDB" id="FungiDB:FUN_003429"/>
<dbReference type="VEuPathDB" id="FungiDB:RhiirA1_504521"/>
<dbReference type="Proteomes" id="UP000234323">
    <property type="component" value="Unassembled WGS sequence"/>
</dbReference>